<dbReference type="EMBL" id="BLAD01000132">
    <property type="protein sequence ID" value="GES06133.1"/>
    <property type="molecule type" value="Genomic_DNA"/>
</dbReference>
<dbReference type="AlphaFoldDB" id="A0A5M3WG43"/>
<comment type="caution">
    <text evidence="2">The sequence shown here is derived from an EMBL/GenBank/DDBJ whole genome shotgun (WGS) entry which is preliminary data.</text>
</comment>
<gene>
    <name evidence="2" type="ORF">Acor_82020</name>
</gene>
<dbReference type="Proteomes" id="UP000334990">
    <property type="component" value="Unassembled WGS sequence"/>
</dbReference>
<name>A0A5M3WG43_9ACTN</name>
<sequence>MPRTFMKGFTRTARLLTALAMSVAVPAGLAPAPAAAAAGECIFCSTTVNQSAYGITAYKSWRVSCGGTTGNSGTDCVDAPALYVGPGGHTPWDQDWDSFRVDAGWCFRVRFSIPYKNWTERYDRRGQGSTFVKVENHAYAFVEAQSTSSCP</sequence>
<organism evidence="2 3">
    <name type="scientific">Acrocarpospora corrugata</name>
    <dbReference type="NCBI Taxonomy" id="35763"/>
    <lineage>
        <taxon>Bacteria</taxon>
        <taxon>Bacillati</taxon>
        <taxon>Actinomycetota</taxon>
        <taxon>Actinomycetes</taxon>
        <taxon>Streptosporangiales</taxon>
        <taxon>Streptosporangiaceae</taxon>
        <taxon>Acrocarpospora</taxon>
    </lineage>
</organism>
<proteinExistence type="predicted"/>
<dbReference type="OrthoDB" id="4194062at2"/>
<evidence type="ECO:0000313" key="2">
    <source>
        <dbReference type="EMBL" id="GES06133.1"/>
    </source>
</evidence>
<evidence type="ECO:0008006" key="4">
    <source>
        <dbReference type="Google" id="ProtNLM"/>
    </source>
</evidence>
<evidence type="ECO:0000313" key="3">
    <source>
        <dbReference type="Proteomes" id="UP000334990"/>
    </source>
</evidence>
<accession>A0A5M3WG43</accession>
<keyword evidence="3" id="KW-1185">Reference proteome</keyword>
<keyword evidence="1" id="KW-0732">Signal</keyword>
<evidence type="ECO:0000256" key="1">
    <source>
        <dbReference type="SAM" id="SignalP"/>
    </source>
</evidence>
<dbReference type="RefSeq" id="WP_155342060.1">
    <property type="nucleotide sequence ID" value="NZ_BAAABN010000045.1"/>
</dbReference>
<reference evidence="2 3" key="1">
    <citation type="submission" date="2019-10" db="EMBL/GenBank/DDBJ databases">
        <title>Whole genome shotgun sequence of Acrocarpospora corrugata NBRC 13972.</title>
        <authorList>
            <person name="Ichikawa N."/>
            <person name="Kimura A."/>
            <person name="Kitahashi Y."/>
            <person name="Komaki H."/>
            <person name="Oguchi A."/>
        </authorList>
    </citation>
    <scope>NUCLEOTIDE SEQUENCE [LARGE SCALE GENOMIC DNA]</scope>
    <source>
        <strain evidence="2 3">NBRC 13972</strain>
    </source>
</reference>
<protein>
    <recommendedName>
        <fullName evidence="4">Secreted protein</fullName>
    </recommendedName>
</protein>
<feature type="chain" id="PRO_5039432756" description="Secreted protein" evidence="1">
    <location>
        <begin position="37"/>
        <end position="151"/>
    </location>
</feature>
<feature type="signal peptide" evidence="1">
    <location>
        <begin position="1"/>
        <end position="36"/>
    </location>
</feature>